<dbReference type="EMBL" id="CADCVS010000330">
    <property type="protein sequence ID" value="CAA9512285.1"/>
    <property type="molecule type" value="Genomic_DNA"/>
</dbReference>
<feature type="region of interest" description="Disordered" evidence="1">
    <location>
        <begin position="1"/>
        <end position="73"/>
    </location>
</feature>
<reference evidence="2" key="1">
    <citation type="submission" date="2020-02" db="EMBL/GenBank/DDBJ databases">
        <authorList>
            <person name="Meier V. D."/>
        </authorList>
    </citation>
    <scope>NUCLEOTIDE SEQUENCE</scope>
    <source>
        <strain evidence="2">AVDCRST_MAG30</strain>
    </source>
</reference>
<protein>
    <submittedName>
        <fullName evidence="2">Uncharacterized protein</fullName>
    </submittedName>
</protein>
<sequence>MPAEGEGEVELGQQVLEHVAHPGLAESGSRTRRRTGRPPPGDPPPAARGASSGRRGRPRFSRWVSSVPAPPNT</sequence>
<proteinExistence type="predicted"/>
<accession>A0A6J4T3N4</accession>
<organism evidence="2">
    <name type="scientific">uncultured Solirubrobacteraceae bacterium</name>
    <dbReference type="NCBI Taxonomy" id="1162706"/>
    <lineage>
        <taxon>Bacteria</taxon>
        <taxon>Bacillati</taxon>
        <taxon>Actinomycetota</taxon>
        <taxon>Thermoleophilia</taxon>
        <taxon>Solirubrobacterales</taxon>
        <taxon>Solirubrobacteraceae</taxon>
        <taxon>environmental samples</taxon>
    </lineage>
</organism>
<gene>
    <name evidence="2" type="ORF">AVDCRST_MAG30-2561</name>
</gene>
<dbReference type="AlphaFoldDB" id="A0A6J4T3N4"/>
<evidence type="ECO:0000256" key="1">
    <source>
        <dbReference type="SAM" id="MobiDB-lite"/>
    </source>
</evidence>
<evidence type="ECO:0000313" key="2">
    <source>
        <dbReference type="EMBL" id="CAA9512285.1"/>
    </source>
</evidence>
<feature type="compositionally biased region" description="Pro residues" evidence="1">
    <location>
        <begin position="37"/>
        <end position="46"/>
    </location>
</feature>
<name>A0A6J4T3N4_9ACTN</name>